<evidence type="ECO:0000259" key="1">
    <source>
        <dbReference type="Pfam" id="PF04993"/>
    </source>
</evidence>
<sequence length="108" mass="11744">MAYDEVLAERVRELLEETDAVVAKKMFGGLVFTVRGNTAVGVVGDDLLVRVTPDDTPQSLAQPGARPYKFRGRISKGWVLVAGEVLDDDVLDDWLHLGRKAAAALPPK</sequence>
<accession>A0A2G1XAP1</accession>
<keyword evidence="2" id="KW-0489">Methyltransferase</keyword>
<gene>
    <name evidence="2" type="ORF">BLA24_33385</name>
</gene>
<keyword evidence="2" id="KW-0808">Transferase</keyword>
<proteinExistence type="predicted"/>
<dbReference type="EMBL" id="NHZO01000168">
    <property type="protein sequence ID" value="PHQ48296.1"/>
    <property type="molecule type" value="Genomic_DNA"/>
</dbReference>
<dbReference type="GO" id="GO:0032259">
    <property type="term" value="P:methylation"/>
    <property type="evidence" value="ECO:0007669"/>
    <property type="project" value="UniProtKB-KW"/>
</dbReference>
<comment type="caution">
    <text evidence="2">The sequence shown here is derived from an EMBL/GenBank/DDBJ whole genome shotgun (WGS) entry which is preliminary data.</text>
</comment>
<dbReference type="Pfam" id="PF04993">
    <property type="entry name" value="TfoX_N"/>
    <property type="match status" value="1"/>
</dbReference>
<dbReference type="AlphaFoldDB" id="A0A2G1XAP1"/>
<feature type="domain" description="TfoX N-terminal" evidence="1">
    <location>
        <begin position="13"/>
        <end position="98"/>
    </location>
</feature>
<dbReference type="Proteomes" id="UP000222531">
    <property type="component" value="Unassembled WGS sequence"/>
</dbReference>
<dbReference type="Gene3D" id="3.30.1460.30">
    <property type="entry name" value="YgaC/TfoX-N like chaperone"/>
    <property type="match status" value="1"/>
</dbReference>
<protein>
    <submittedName>
        <fullName evidence="2">RNA methyltransferase</fullName>
    </submittedName>
</protein>
<evidence type="ECO:0000313" key="3">
    <source>
        <dbReference type="Proteomes" id="UP000222531"/>
    </source>
</evidence>
<evidence type="ECO:0000313" key="2">
    <source>
        <dbReference type="EMBL" id="PHQ48296.1"/>
    </source>
</evidence>
<dbReference type="SUPFAM" id="SSF159894">
    <property type="entry name" value="YgaC/TfoX-N like"/>
    <property type="match status" value="1"/>
</dbReference>
<name>A0A2G1XAP1_STRCJ</name>
<keyword evidence="3" id="KW-1185">Reference proteome</keyword>
<dbReference type="GO" id="GO:0008168">
    <property type="term" value="F:methyltransferase activity"/>
    <property type="evidence" value="ECO:0007669"/>
    <property type="project" value="UniProtKB-KW"/>
</dbReference>
<reference evidence="2 3" key="1">
    <citation type="journal article" date="2017" name="Biochemistry">
        <title>Identification of the Biosynthetic Pathway for the Antibiotic Bicyclomycin.</title>
        <authorList>
            <person name="Patteson J."/>
            <person name="Cai W."/>
            <person name="Johnson R.A."/>
            <person name="Santa Maria K."/>
            <person name="Li B."/>
        </authorList>
    </citation>
    <scope>NUCLEOTIDE SEQUENCE [LARGE SCALE GENOMIC DNA]</scope>
    <source>
        <strain evidence="2 3">ATCC 21532</strain>
    </source>
</reference>
<dbReference type="InterPro" id="IPR007076">
    <property type="entry name" value="TfoX_N"/>
</dbReference>
<dbReference type="RefSeq" id="WP_099202817.1">
    <property type="nucleotide sequence ID" value="NZ_JBIRXA010000021.1"/>
</dbReference>
<organism evidence="2 3">
    <name type="scientific">Streptomyces cinnamoneus</name>
    <name type="common">Streptoverticillium cinnamoneum</name>
    <dbReference type="NCBI Taxonomy" id="53446"/>
    <lineage>
        <taxon>Bacteria</taxon>
        <taxon>Bacillati</taxon>
        <taxon>Actinomycetota</taxon>
        <taxon>Actinomycetes</taxon>
        <taxon>Kitasatosporales</taxon>
        <taxon>Streptomycetaceae</taxon>
        <taxon>Streptomyces</taxon>
        <taxon>Streptomyces cinnamoneus group</taxon>
    </lineage>
</organism>